<accession>A0A4R1R2V0</accession>
<evidence type="ECO:0000256" key="1">
    <source>
        <dbReference type="ARBA" id="ARBA00007613"/>
    </source>
</evidence>
<dbReference type="EMBL" id="SLUN01000038">
    <property type="protein sequence ID" value="TCL59720.1"/>
    <property type="molecule type" value="Genomic_DNA"/>
</dbReference>
<comment type="similarity">
    <text evidence="1">Belongs to the outer membrane factor (OMF) (TC 1.B.17) family.</text>
</comment>
<dbReference type="PANTHER" id="PTHR30203">
    <property type="entry name" value="OUTER MEMBRANE CATION EFFLUX PROTEIN"/>
    <property type="match status" value="1"/>
</dbReference>
<keyword evidence="2" id="KW-0732">Signal</keyword>
<gene>
    <name evidence="3" type="ORF">EDC14_103813</name>
</gene>
<dbReference type="PANTHER" id="PTHR30203:SF24">
    <property type="entry name" value="BLR4935 PROTEIN"/>
    <property type="match status" value="1"/>
</dbReference>
<dbReference type="GO" id="GO:0015562">
    <property type="term" value="F:efflux transmembrane transporter activity"/>
    <property type="evidence" value="ECO:0007669"/>
    <property type="project" value="InterPro"/>
</dbReference>
<comment type="caution">
    <text evidence="3">The sequence shown here is derived from an EMBL/GenBank/DDBJ whole genome shotgun (WGS) entry which is preliminary data.</text>
</comment>
<evidence type="ECO:0000313" key="3">
    <source>
        <dbReference type="EMBL" id="TCL59720.1"/>
    </source>
</evidence>
<feature type="chain" id="PRO_5038881417" evidence="2">
    <location>
        <begin position="35"/>
        <end position="433"/>
    </location>
</feature>
<proteinExistence type="inferred from homology"/>
<dbReference type="Pfam" id="PF02321">
    <property type="entry name" value="OEP"/>
    <property type="match status" value="2"/>
</dbReference>
<dbReference type="Proteomes" id="UP000295008">
    <property type="component" value="Unassembled WGS sequence"/>
</dbReference>
<dbReference type="AlphaFoldDB" id="A0A4R1R2V0"/>
<keyword evidence="4" id="KW-1185">Reference proteome</keyword>
<feature type="signal peptide" evidence="2">
    <location>
        <begin position="1"/>
        <end position="34"/>
    </location>
</feature>
<organism evidence="3 4">
    <name type="scientific">Hydrogenispora ethanolica</name>
    <dbReference type="NCBI Taxonomy" id="1082276"/>
    <lineage>
        <taxon>Bacteria</taxon>
        <taxon>Bacillati</taxon>
        <taxon>Bacillota</taxon>
        <taxon>Hydrogenispora</taxon>
    </lineage>
</organism>
<dbReference type="Gene3D" id="1.20.1600.10">
    <property type="entry name" value="Outer membrane efflux proteins (OEP)"/>
    <property type="match status" value="1"/>
</dbReference>
<dbReference type="InterPro" id="IPR010131">
    <property type="entry name" value="MdtP/NodT-like"/>
</dbReference>
<dbReference type="InterPro" id="IPR003423">
    <property type="entry name" value="OMP_efflux"/>
</dbReference>
<dbReference type="SUPFAM" id="SSF56954">
    <property type="entry name" value="Outer membrane efflux proteins (OEP)"/>
    <property type="match status" value="1"/>
</dbReference>
<evidence type="ECO:0000256" key="2">
    <source>
        <dbReference type="SAM" id="SignalP"/>
    </source>
</evidence>
<evidence type="ECO:0000313" key="4">
    <source>
        <dbReference type="Proteomes" id="UP000295008"/>
    </source>
</evidence>
<protein>
    <submittedName>
        <fullName evidence="3">Outer membrane protein TolC</fullName>
    </submittedName>
</protein>
<reference evidence="3 4" key="1">
    <citation type="submission" date="2019-03" db="EMBL/GenBank/DDBJ databases">
        <title>Genomic Encyclopedia of Type Strains, Phase IV (KMG-IV): sequencing the most valuable type-strain genomes for metagenomic binning, comparative biology and taxonomic classification.</title>
        <authorList>
            <person name="Goeker M."/>
        </authorList>
    </citation>
    <scope>NUCLEOTIDE SEQUENCE [LARGE SCALE GENOMIC DNA]</scope>
    <source>
        <strain evidence="3 4">LX-B</strain>
    </source>
</reference>
<sequence>METAAICWKRCNRYAWPGLGVVILLICSGASALAAAAAPGDKGLASLIAIALSHNPGLKSAQRQADAAALKVAPAASLPDPEFMVETMNNPLGSAMAENQGFEYSWRQMIPYPGKLNAAAARQRAEADAARETYAMKAADLKKDVALMYYGIAAMDARLAVEYQKQKQLEAVGAVIAARFAGGKATLSEYIRTHNMKAMARTDSAVMAAERERMAADLAAMLGGPIPKDTVFSADPAPLKQLPKETELVDKALAGFPELRMKRAMERRMAAEAEQMRLEPLPDFMLSGALETMKNGDKTYSLGVAIPLPLFYKTKQAPLIDAAAAMREATTGERREAENRIAQQVRARYAALAKANEALTLYQTALKSGTQQAFDVALKDYQIGRISFSELIETFQAVYDTLSGIEKSKQWAMEERVYLEFYTGSPLRGEEKP</sequence>
<name>A0A4R1R2V0_HYDET</name>